<evidence type="ECO:0000259" key="6">
    <source>
        <dbReference type="PROSITE" id="PS50847"/>
    </source>
</evidence>
<dbReference type="NCBIfam" id="TIGR01167">
    <property type="entry name" value="LPXTG_anchor"/>
    <property type="match status" value="1"/>
</dbReference>
<dbReference type="PROSITE" id="PS50847">
    <property type="entry name" value="GRAM_POS_ANCHORING"/>
    <property type="match status" value="1"/>
</dbReference>
<name>A0AAE4HSK7_ENTGA</name>
<keyword evidence="2" id="KW-0964">Secreted</keyword>
<evidence type="ECO:0000313" key="8">
    <source>
        <dbReference type="Proteomes" id="UP001183682"/>
    </source>
</evidence>
<keyword evidence="3" id="KW-0732">Signal</keyword>
<dbReference type="InterPro" id="IPR019931">
    <property type="entry name" value="LPXTG_anchor"/>
</dbReference>
<proteinExistence type="predicted"/>
<protein>
    <submittedName>
        <fullName evidence="7">LPXTG cell wall anchor domain-containing protein</fullName>
    </submittedName>
</protein>
<evidence type="ECO:0000256" key="2">
    <source>
        <dbReference type="ARBA" id="ARBA00022525"/>
    </source>
</evidence>
<evidence type="ECO:0000256" key="1">
    <source>
        <dbReference type="ARBA" id="ARBA00022512"/>
    </source>
</evidence>
<dbReference type="Pfam" id="PF00746">
    <property type="entry name" value="Gram_pos_anchor"/>
    <property type="match status" value="1"/>
</dbReference>
<evidence type="ECO:0000256" key="4">
    <source>
        <dbReference type="ARBA" id="ARBA00023088"/>
    </source>
</evidence>
<feature type="transmembrane region" description="Helical" evidence="5">
    <location>
        <begin position="20"/>
        <end position="39"/>
    </location>
</feature>
<keyword evidence="4" id="KW-0572">Peptidoglycan-anchor</keyword>
<gene>
    <name evidence="7" type="ORF">P7E30_14415</name>
</gene>
<sequence>MKQASVVPMLPKTGSEDTVLWMIIGVLFVLAAGLTFYELRKVKD</sequence>
<keyword evidence="5" id="KW-0472">Membrane</keyword>
<dbReference type="EMBL" id="JARPZN010000013">
    <property type="protein sequence ID" value="MDT2691366.1"/>
    <property type="molecule type" value="Genomic_DNA"/>
</dbReference>
<dbReference type="Proteomes" id="UP001183682">
    <property type="component" value="Unassembled WGS sequence"/>
</dbReference>
<dbReference type="AlphaFoldDB" id="A0AAE4HSK7"/>
<keyword evidence="5" id="KW-1133">Transmembrane helix</keyword>
<comment type="caution">
    <text evidence="7">The sequence shown here is derived from an EMBL/GenBank/DDBJ whole genome shotgun (WGS) entry which is preliminary data.</text>
</comment>
<feature type="domain" description="Gram-positive cocci surface proteins LPxTG" evidence="6">
    <location>
        <begin position="10"/>
        <end position="44"/>
    </location>
</feature>
<dbReference type="RefSeq" id="WP_311810018.1">
    <property type="nucleotide sequence ID" value="NZ_JARPZN010000013.1"/>
</dbReference>
<evidence type="ECO:0000313" key="7">
    <source>
        <dbReference type="EMBL" id="MDT2691366.1"/>
    </source>
</evidence>
<keyword evidence="5" id="KW-0812">Transmembrane</keyword>
<accession>A0AAE4HSK7</accession>
<keyword evidence="1" id="KW-0134">Cell wall</keyword>
<evidence type="ECO:0000256" key="3">
    <source>
        <dbReference type="ARBA" id="ARBA00022729"/>
    </source>
</evidence>
<reference evidence="7" key="1">
    <citation type="submission" date="2023-03" db="EMBL/GenBank/DDBJ databases">
        <authorList>
            <person name="Shen W."/>
            <person name="Cai J."/>
        </authorList>
    </citation>
    <scope>NUCLEOTIDE SEQUENCE</scope>
    <source>
        <strain evidence="7">K69-2</strain>
    </source>
</reference>
<organism evidence="7 8">
    <name type="scientific">Enterococcus gallinarum</name>
    <dbReference type="NCBI Taxonomy" id="1353"/>
    <lineage>
        <taxon>Bacteria</taxon>
        <taxon>Bacillati</taxon>
        <taxon>Bacillota</taxon>
        <taxon>Bacilli</taxon>
        <taxon>Lactobacillales</taxon>
        <taxon>Enterococcaceae</taxon>
        <taxon>Enterococcus</taxon>
    </lineage>
</organism>
<evidence type="ECO:0000256" key="5">
    <source>
        <dbReference type="SAM" id="Phobius"/>
    </source>
</evidence>